<reference evidence="1 2" key="1">
    <citation type="submission" date="2017-09" db="EMBL/GenBank/DDBJ databases">
        <title>Depth-based differentiation of microbial function through sediment-hosted aquifers and enrichment of novel symbionts in the deep terrestrial subsurface.</title>
        <authorList>
            <person name="Probst A.J."/>
            <person name="Ladd B."/>
            <person name="Jarett J.K."/>
            <person name="Geller-Mcgrath D.E."/>
            <person name="Sieber C.M."/>
            <person name="Emerson J.B."/>
            <person name="Anantharaman K."/>
            <person name="Thomas B.C."/>
            <person name="Malmstrom R."/>
            <person name="Stieglmeier M."/>
            <person name="Klingl A."/>
            <person name="Woyke T."/>
            <person name="Ryan C.M."/>
            <person name="Banfield J.F."/>
        </authorList>
    </citation>
    <scope>NUCLEOTIDE SEQUENCE [LARGE SCALE GENOMIC DNA]</scope>
    <source>
        <strain evidence="1">CG23_combo_of_CG06-09_8_20_14_all_49_15</strain>
    </source>
</reference>
<proteinExistence type="predicted"/>
<dbReference type="AlphaFoldDB" id="A0A2G9ZJJ1"/>
<comment type="caution">
    <text evidence="1">The sequence shown here is derived from an EMBL/GenBank/DDBJ whole genome shotgun (WGS) entry which is preliminary data.</text>
</comment>
<gene>
    <name evidence="1" type="ORF">COX22_04965</name>
</gene>
<dbReference type="Proteomes" id="UP000230729">
    <property type="component" value="Unassembled WGS sequence"/>
</dbReference>
<protein>
    <submittedName>
        <fullName evidence="1">Uncharacterized protein</fullName>
    </submittedName>
</protein>
<name>A0A2G9ZJJ1_9BACT</name>
<accession>A0A2G9ZJJ1</accession>
<organism evidence="1 2">
    <name type="scientific">Candidatus Falkowbacteria bacterium CG23_combo_of_CG06-09_8_20_14_all_49_15</name>
    <dbReference type="NCBI Taxonomy" id="1974572"/>
    <lineage>
        <taxon>Bacteria</taxon>
        <taxon>Candidatus Falkowiibacteriota</taxon>
    </lineage>
</organism>
<evidence type="ECO:0000313" key="2">
    <source>
        <dbReference type="Proteomes" id="UP000230729"/>
    </source>
</evidence>
<evidence type="ECO:0000313" key="1">
    <source>
        <dbReference type="EMBL" id="PIP33322.1"/>
    </source>
</evidence>
<sequence length="75" mass="8918">MFRTCEQFSTVRFKKNFSLSQKDFFLIFLSAEKKFFPDSAAGKKKSRVGRHLTDRGLSQNNIYLPEYRNRILINH</sequence>
<dbReference type="EMBL" id="PCSD01000119">
    <property type="protein sequence ID" value="PIP33322.1"/>
    <property type="molecule type" value="Genomic_DNA"/>
</dbReference>